<keyword evidence="4 7" id="KW-0238">DNA-binding</keyword>
<dbReference type="SMART" id="SM00862">
    <property type="entry name" value="Trans_reg_C"/>
    <property type="match status" value="1"/>
</dbReference>
<evidence type="ECO:0000256" key="3">
    <source>
        <dbReference type="ARBA" id="ARBA00023015"/>
    </source>
</evidence>
<dbReference type="CDD" id="cd19935">
    <property type="entry name" value="REC_OmpR_CusR-like"/>
    <property type="match status" value="1"/>
</dbReference>
<evidence type="ECO:0000256" key="7">
    <source>
        <dbReference type="PROSITE-ProRule" id="PRU01091"/>
    </source>
</evidence>
<reference evidence="10 11" key="1">
    <citation type="submission" date="2017-04" db="EMBL/GenBank/DDBJ databases">
        <authorList>
            <person name="Varghese N."/>
            <person name="Submissions S."/>
        </authorList>
    </citation>
    <scope>NUCLEOTIDE SEQUENCE [LARGE SCALE GENOMIC DNA]</scope>
    <source>
        <strain evidence="10 11">J12</strain>
    </source>
</reference>
<keyword evidence="1 6" id="KW-0597">Phosphoprotein</keyword>
<dbReference type="GO" id="GO:0003677">
    <property type="term" value="F:DNA binding"/>
    <property type="evidence" value="ECO:0007669"/>
    <property type="project" value="UniProtKB-KW"/>
</dbReference>
<dbReference type="PROSITE" id="PS51755">
    <property type="entry name" value="OMPR_PHOB"/>
    <property type="match status" value="1"/>
</dbReference>
<dbReference type="InterPro" id="IPR036388">
    <property type="entry name" value="WH-like_DNA-bd_sf"/>
</dbReference>
<organism evidence="10 11">
    <name type="scientific">Paenibacillus barengoltzii J12</name>
    <dbReference type="NCBI Taxonomy" id="935846"/>
    <lineage>
        <taxon>Bacteria</taxon>
        <taxon>Bacillati</taxon>
        <taxon>Bacillota</taxon>
        <taxon>Bacilli</taxon>
        <taxon>Bacillales</taxon>
        <taxon>Paenibacillaceae</taxon>
        <taxon>Paenibacillus</taxon>
    </lineage>
</organism>
<dbReference type="SUPFAM" id="SSF52172">
    <property type="entry name" value="CheY-like"/>
    <property type="match status" value="1"/>
</dbReference>
<dbReference type="Gene3D" id="1.10.10.10">
    <property type="entry name" value="Winged helix-like DNA-binding domain superfamily/Winged helix DNA-binding domain"/>
    <property type="match status" value="1"/>
</dbReference>
<evidence type="ECO:0000256" key="6">
    <source>
        <dbReference type="PROSITE-ProRule" id="PRU00169"/>
    </source>
</evidence>
<evidence type="ECO:0000313" key="11">
    <source>
        <dbReference type="Proteomes" id="UP000192939"/>
    </source>
</evidence>
<dbReference type="Gene3D" id="3.40.50.2300">
    <property type="match status" value="1"/>
</dbReference>
<dbReference type="RefSeq" id="WP_085279253.1">
    <property type="nucleotide sequence ID" value="NZ_FXAE01000029.1"/>
</dbReference>
<dbReference type="EMBL" id="FXAE01000029">
    <property type="protein sequence ID" value="SMF39083.1"/>
    <property type="molecule type" value="Genomic_DNA"/>
</dbReference>
<keyword evidence="11" id="KW-1185">Reference proteome</keyword>
<dbReference type="Proteomes" id="UP000192939">
    <property type="component" value="Unassembled WGS sequence"/>
</dbReference>
<keyword evidence="2" id="KW-0902">Two-component regulatory system</keyword>
<dbReference type="PANTHER" id="PTHR48111">
    <property type="entry name" value="REGULATOR OF RPOS"/>
    <property type="match status" value="1"/>
</dbReference>
<comment type="caution">
    <text evidence="10">The sequence shown here is derived from an EMBL/GenBank/DDBJ whole genome shotgun (WGS) entry which is preliminary data.</text>
</comment>
<evidence type="ECO:0000256" key="5">
    <source>
        <dbReference type="ARBA" id="ARBA00023163"/>
    </source>
</evidence>
<dbReference type="PANTHER" id="PTHR48111:SF1">
    <property type="entry name" value="TWO-COMPONENT RESPONSE REGULATOR ORR33"/>
    <property type="match status" value="1"/>
</dbReference>
<evidence type="ECO:0000256" key="1">
    <source>
        <dbReference type="ARBA" id="ARBA00022553"/>
    </source>
</evidence>
<keyword evidence="5" id="KW-0804">Transcription</keyword>
<sequence>MRILIVEDEEDLARVLAKGLKREGYAADIATDGLMGWELSDTNEYDVIILDINLPELDGISLCQKIRQSSHHPDVRILMLTARSHPDEVEEGLDSGADDYLRKPFVFNELLARIRALLRRSSSVKSPVLQSEELILDTNKKEVWLGKERITLTRKEFGLLEYLMLHPGEVISSERLLEHVWDIHADPLTSTVRVHINSLRKKLSHHDPEAGERYIQTVQGYGYKWAGTADQVDKKEEME</sequence>
<name>A0ABY1LZ79_9BACL</name>
<dbReference type="Pfam" id="PF00072">
    <property type="entry name" value="Response_reg"/>
    <property type="match status" value="1"/>
</dbReference>
<dbReference type="PROSITE" id="PS50110">
    <property type="entry name" value="RESPONSE_REGULATORY"/>
    <property type="match status" value="1"/>
</dbReference>
<dbReference type="InterPro" id="IPR039420">
    <property type="entry name" value="WalR-like"/>
</dbReference>
<feature type="domain" description="OmpR/PhoB-type" evidence="9">
    <location>
        <begin position="126"/>
        <end position="227"/>
    </location>
</feature>
<protein>
    <submittedName>
        <fullName evidence="10">DNA-binding response regulator, OmpR family, contains REC and winged-helix (WHTH) domain</fullName>
    </submittedName>
</protein>
<accession>A0ABY1LZ79</accession>
<dbReference type="Pfam" id="PF00486">
    <property type="entry name" value="Trans_reg_C"/>
    <property type="match status" value="1"/>
</dbReference>
<evidence type="ECO:0000256" key="2">
    <source>
        <dbReference type="ARBA" id="ARBA00023012"/>
    </source>
</evidence>
<feature type="DNA-binding region" description="OmpR/PhoB-type" evidence="7">
    <location>
        <begin position="126"/>
        <end position="227"/>
    </location>
</feature>
<gene>
    <name evidence="10" type="ORF">SAMN02744124_02789</name>
</gene>
<evidence type="ECO:0000313" key="10">
    <source>
        <dbReference type="EMBL" id="SMF39083.1"/>
    </source>
</evidence>
<dbReference type="InterPro" id="IPR001867">
    <property type="entry name" value="OmpR/PhoB-type_DNA-bd"/>
</dbReference>
<evidence type="ECO:0000256" key="4">
    <source>
        <dbReference type="ARBA" id="ARBA00023125"/>
    </source>
</evidence>
<feature type="modified residue" description="4-aspartylphosphate" evidence="6">
    <location>
        <position position="51"/>
    </location>
</feature>
<proteinExistence type="predicted"/>
<feature type="domain" description="Response regulatory" evidence="8">
    <location>
        <begin position="2"/>
        <end position="118"/>
    </location>
</feature>
<evidence type="ECO:0000259" key="8">
    <source>
        <dbReference type="PROSITE" id="PS50110"/>
    </source>
</evidence>
<keyword evidence="3" id="KW-0805">Transcription regulation</keyword>
<dbReference type="InterPro" id="IPR001789">
    <property type="entry name" value="Sig_transdc_resp-reg_receiver"/>
</dbReference>
<dbReference type="InterPro" id="IPR011006">
    <property type="entry name" value="CheY-like_superfamily"/>
</dbReference>
<dbReference type="SMART" id="SM00448">
    <property type="entry name" value="REC"/>
    <property type="match status" value="1"/>
</dbReference>
<evidence type="ECO:0000259" key="9">
    <source>
        <dbReference type="PROSITE" id="PS51755"/>
    </source>
</evidence>
<dbReference type="CDD" id="cd00383">
    <property type="entry name" value="trans_reg_C"/>
    <property type="match status" value="1"/>
</dbReference>